<gene>
    <name evidence="3" type="ORF">FEF34_37225</name>
</gene>
<organism evidence="3 4">
    <name type="scientific">Streptomyces marianii</name>
    <dbReference type="NCBI Taxonomy" id="1817406"/>
    <lineage>
        <taxon>Bacteria</taxon>
        <taxon>Bacillati</taxon>
        <taxon>Actinomycetota</taxon>
        <taxon>Actinomycetes</taxon>
        <taxon>Kitasatosporales</taxon>
        <taxon>Streptomycetaceae</taxon>
        <taxon>Streptomyces</taxon>
    </lineage>
</organism>
<proteinExistence type="predicted"/>
<evidence type="ECO:0000259" key="2">
    <source>
        <dbReference type="Pfam" id="PF13581"/>
    </source>
</evidence>
<dbReference type="OrthoDB" id="4350801at2"/>
<keyword evidence="3" id="KW-0067">ATP-binding</keyword>
<keyword evidence="3" id="KW-0547">Nucleotide-binding</keyword>
<sequence>MTAQTIATRDEGELLLQSRFHAAVLARVRIEVDLHASMTTLTEQRRAHFVLAAHEVMCNAVRHGGGEGTLRLYRSADGVCCQVTDEGPGLSEDMIPRTLPSPDVSNGRGLWLVRELTDRLEIARHAAGTSITFAMGLDAA</sequence>
<dbReference type="RefSeq" id="WP_138057095.1">
    <property type="nucleotide sequence ID" value="NZ_VAWE01000001.1"/>
</dbReference>
<dbReference type="InterPro" id="IPR050267">
    <property type="entry name" value="Anti-sigma-factor_SerPK"/>
</dbReference>
<dbReference type="InterPro" id="IPR036890">
    <property type="entry name" value="HATPase_C_sf"/>
</dbReference>
<dbReference type="GO" id="GO:0004674">
    <property type="term" value="F:protein serine/threonine kinase activity"/>
    <property type="evidence" value="ECO:0007669"/>
    <property type="project" value="UniProtKB-KW"/>
</dbReference>
<keyword evidence="1" id="KW-0808">Transferase</keyword>
<dbReference type="InterPro" id="IPR003594">
    <property type="entry name" value="HATPase_dom"/>
</dbReference>
<evidence type="ECO:0000313" key="3">
    <source>
        <dbReference type="EMBL" id="TLQ47816.1"/>
    </source>
</evidence>
<protein>
    <submittedName>
        <fullName evidence="3">ATP-binding protein</fullName>
    </submittedName>
</protein>
<keyword evidence="4" id="KW-1185">Reference proteome</keyword>
<keyword evidence="1" id="KW-0723">Serine/threonine-protein kinase</keyword>
<dbReference type="Proteomes" id="UP000305921">
    <property type="component" value="Unassembled WGS sequence"/>
</dbReference>
<reference evidence="3 4" key="1">
    <citation type="submission" date="2019-05" db="EMBL/GenBank/DDBJ databases">
        <title>Streptomyces marianii sp. nov., a novel marine actinomycete from southern coast of India.</title>
        <authorList>
            <person name="Iniyan A.M."/>
            <person name="Wink J."/>
            <person name="Ramprasad E."/>
            <person name="Ramana C.V."/>
            <person name="Bunk B."/>
            <person name="Sproer C."/>
            <person name="Joseph F.-J.R.S."/>
            <person name="Vincent S.G.P."/>
        </authorList>
    </citation>
    <scope>NUCLEOTIDE SEQUENCE [LARGE SCALE GENOMIC DNA]</scope>
    <source>
        <strain evidence="3 4">ICN19</strain>
    </source>
</reference>
<dbReference type="Pfam" id="PF13581">
    <property type="entry name" value="HATPase_c_2"/>
    <property type="match status" value="1"/>
</dbReference>
<name>A0A5R9ECT6_9ACTN</name>
<evidence type="ECO:0000256" key="1">
    <source>
        <dbReference type="ARBA" id="ARBA00022527"/>
    </source>
</evidence>
<dbReference type="PANTHER" id="PTHR35526:SF3">
    <property type="entry name" value="ANTI-SIGMA-F FACTOR RSBW"/>
    <property type="match status" value="1"/>
</dbReference>
<dbReference type="CDD" id="cd16936">
    <property type="entry name" value="HATPase_RsbW-like"/>
    <property type="match status" value="1"/>
</dbReference>
<dbReference type="AlphaFoldDB" id="A0A5R9ECT6"/>
<evidence type="ECO:0000313" key="4">
    <source>
        <dbReference type="Proteomes" id="UP000305921"/>
    </source>
</evidence>
<dbReference type="PANTHER" id="PTHR35526">
    <property type="entry name" value="ANTI-SIGMA-F FACTOR RSBW-RELATED"/>
    <property type="match status" value="1"/>
</dbReference>
<dbReference type="SUPFAM" id="SSF55874">
    <property type="entry name" value="ATPase domain of HSP90 chaperone/DNA topoisomerase II/histidine kinase"/>
    <property type="match status" value="1"/>
</dbReference>
<dbReference type="EMBL" id="VAWE01000001">
    <property type="protein sequence ID" value="TLQ47816.1"/>
    <property type="molecule type" value="Genomic_DNA"/>
</dbReference>
<dbReference type="Gene3D" id="3.30.565.10">
    <property type="entry name" value="Histidine kinase-like ATPase, C-terminal domain"/>
    <property type="match status" value="1"/>
</dbReference>
<comment type="caution">
    <text evidence="3">The sequence shown here is derived from an EMBL/GenBank/DDBJ whole genome shotgun (WGS) entry which is preliminary data.</text>
</comment>
<accession>A0A5R9ECT6</accession>
<dbReference type="GO" id="GO:0005524">
    <property type="term" value="F:ATP binding"/>
    <property type="evidence" value="ECO:0007669"/>
    <property type="project" value="UniProtKB-KW"/>
</dbReference>
<keyword evidence="1" id="KW-0418">Kinase</keyword>
<feature type="domain" description="Histidine kinase/HSP90-like ATPase" evidence="2">
    <location>
        <begin position="25"/>
        <end position="133"/>
    </location>
</feature>